<reference evidence="17 18" key="1">
    <citation type="submission" date="2013-01" db="EMBL/GenBank/DDBJ databases">
        <title>Whole genome shotgun sequence of Gordonia soli NBRC 108243.</title>
        <authorList>
            <person name="Isaki-Nakamura S."/>
            <person name="Hosoyama A."/>
            <person name="Tsuchikane K."/>
            <person name="Ando Y."/>
            <person name="Baba S."/>
            <person name="Ohji S."/>
            <person name="Hamada M."/>
            <person name="Tamura T."/>
            <person name="Yamazoe A."/>
            <person name="Yamazaki S."/>
            <person name="Fujita N."/>
        </authorList>
    </citation>
    <scope>NUCLEOTIDE SEQUENCE [LARGE SCALE GENOMIC DNA]</scope>
    <source>
        <strain evidence="17 18">NBRC 108243</strain>
    </source>
</reference>
<evidence type="ECO:0000256" key="6">
    <source>
        <dbReference type="ARBA" id="ARBA00023033"/>
    </source>
</evidence>
<dbReference type="Gene3D" id="2.40.110.10">
    <property type="entry name" value="Butyryl-CoA Dehydrogenase, subunit A, domain 2"/>
    <property type="match status" value="1"/>
</dbReference>
<evidence type="ECO:0000313" key="18">
    <source>
        <dbReference type="Proteomes" id="UP000011666"/>
    </source>
</evidence>
<sequence>MTDLLDARGRVRSLAPGPGAHDEAIRVASRLAADFAGAASIRDREAIHPEAELRSLSASGLLGLTTPAEFGGTDAGLTTAAEVVRILARADPSVAQLILPHLLNCFFLREVGTRDQQERFLGSVAAGARIGNATVDARGPRGGTTVLRRDDSGTLRLDGVKIYTTGARSADHVVVRVTAEPDQKIAVVVPGTAPGITVNDDWNAFGQRATHSGSISFDDVAVDDSDIIELADLFGPASIFAGVDHVVDSAVDVGIAQAAVDDATRFIGDRPTRAAPAATARDTRDPILVHEFGRLLTKVDAAQALLLRNAQLVDLAYRSAERTPEQIRVANSAGDQSKGFAADTAVEVASGLFELTGTSSTDLDLGLDRHWRNARTHSVNSSTRWLYHSVGAKALAWTPNARSLADAETDG</sequence>
<dbReference type="SUPFAM" id="SSF47203">
    <property type="entry name" value="Acyl-CoA dehydrogenase C-terminal domain-like"/>
    <property type="match status" value="1"/>
</dbReference>
<evidence type="ECO:0000256" key="9">
    <source>
        <dbReference type="ARBA" id="ARBA00034328"/>
    </source>
</evidence>
<dbReference type="PANTHER" id="PTHR43884">
    <property type="entry name" value="ACYL-COA DEHYDROGENASE"/>
    <property type="match status" value="1"/>
</dbReference>
<dbReference type="STRING" id="1223545.GS4_05_01100"/>
<dbReference type="GO" id="GO:0004497">
    <property type="term" value="F:monooxygenase activity"/>
    <property type="evidence" value="ECO:0007669"/>
    <property type="project" value="UniProtKB-KW"/>
</dbReference>
<dbReference type="EMBL" id="BANX01000005">
    <property type="protein sequence ID" value="GAC66901.1"/>
    <property type="molecule type" value="Genomic_DNA"/>
</dbReference>
<dbReference type="InterPro" id="IPR036250">
    <property type="entry name" value="AcylCo_DH-like_C"/>
</dbReference>
<evidence type="ECO:0000256" key="12">
    <source>
        <dbReference type="ARBA" id="ARBA00048445"/>
    </source>
</evidence>
<keyword evidence="5" id="KW-0560">Oxidoreductase</keyword>
<evidence type="ECO:0000256" key="8">
    <source>
        <dbReference type="ARBA" id="ARBA00034317"/>
    </source>
</evidence>
<dbReference type="Proteomes" id="UP000011666">
    <property type="component" value="Unassembled WGS sequence"/>
</dbReference>
<dbReference type="Pfam" id="PF02770">
    <property type="entry name" value="Acyl-CoA_dh_M"/>
    <property type="match status" value="1"/>
</dbReference>
<dbReference type="InterPro" id="IPR009100">
    <property type="entry name" value="AcylCoA_DH/oxidase_NM_dom_sf"/>
</dbReference>
<keyword evidence="6 17" id="KW-0503">Monooxygenase</keyword>
<keyword evidence="3" id="KW-0288">FMN</keyword>
<dbReference type="InterPro" id="IPR006091">
    <property type="entry name" value="Acyl-CoA_Oxase/DH_mid-dom"/>
</dbReference>
<dbReference type="EC" id="1.14.14.21" evidence="9"/>
<feature type="domain" description="Acyl-CoA oxidase/dehydrogenase middle" evidence="14">
    <location>
        <begin position="144"/>
        <end position="220"/>
    </location>
</feature>
<evidence type="ECO:0000256" key="13">
    <source>
        <dbReference type="ARBA" id="ARBA00049456"/>
    </source>
</evidence>
<comment type="subcellular location">
    <subcellularLocation>
        <location evidence="1">Cytoplasm</location>
    </subcellularLocation>
</comment>
<dbReference type="InterPro" id="IPR037069">
    <property type="entry name" value="AcylCoA_DH/ox_N_sf"/>
</dbReference>
<dbReference type="PANTHER" id="PTHR43884:SF12">
    <property type="entry name" value="ISOVALERYL-COA DEHYDROGENASE, MITOCHONDRIAL-RELATED"/>
    <property type="match status" value="1"/>
</dbReference>
<evidence type="ECO:0000259" key="16">
    <source>
        <dbReference type="Pfam" id="PF08028"/>
    </source>
</evidence>
<organism evidence="17 18">
    <name type="scientific">Gordonia soli NBRC 108243</name>
    <dbReference type="NCBI Taxonomy" id="1223545"/>
    <lineage>
        <taxon>Bacteria</taxon>
        <taxon>Bacillati</taxon>
        <taxon>Actinomycetota</taxon>
        <taxon>Actinomycetes</taxon>
        <taxon>Mycobacteriales</taxon>
        <taxon>Gordoniaceae</taxon>
        <taxon>Gordonia</taxon>
    </lineage>
</organism>
<protein>
    <recommendedName>
        <fullName evidence="10">Dibenzothiophene monooxygenase</fullName>
        <ecNumber evidence="9">1.14.14.21</ecNumber>
    </recommendedName>
</protein>
<comment type="similarity">
    <text evidence="8">Belongs to the DszC flavin monooxygenase family.</text>
</comment>
<evidence type="ECO:0000256" key="3">
    <source>
        <dbReference type="ARBA" id="ARBA00022643"/>
    </source>
</evidence>
<dbReference type="Pfam" id="PF02771">
    <property type="entry name" value="Acyl-CoA_dh_N"/>
    <property type="match status" value="1"/>
</dbReference>
<evidence type="ECO:0000256" key="5">
    <source>
        <dbReference type="ARBA" id="ARBA00023002"/>
    </source>
</evidence>
<dbReference type="GO" id="GO:0050660">
    <property type="term" value="F:flavin adenine dinucleotide binding"/>
    <property type="evidence" value="ECO:0007669"/>
    <property type="project" value="InterPro"/>
</dbReference>
<dbReference type="eggNOG" id="COG1960">
    <property type="taxonomic scope" value="Bacteria"/>
</dbReference>
<comment type="catalytic activity">
    <reaction evidence="11">
        <text>dibenzothiophene + FMNH2 + O2 = dibenzothiophene 5-oxide + FMN + H2O + H(+)</text>
        <dbReference type="Rhea" id="RHEA:49076"/>
        <dbReference type="ChEBI" id="CHEBI:15377"/>
        <dbReference type="ChEBI" id="CHEBI:15378"/>
        <dbReference type="ChEBI" id="CHEBI:15379"/>
        <dbReference type="ChEBI" id="CHEBI:23681"/>
        <dbReference type="ChEBI" id="CHEBI:23683"/>
        <dbReference type="ChEBI" id="CHEBI:57618"/>
        <dbReference type="ChEBI" id="CHEBI:58210"/>
    </reaction>
</comment>
<evidence type="ECO:0000256" key="4">
    <source>
        <dbReference type="ARBA" id="ARBA00022741"/>
    </source>
</evidence>
<evidence type="ECO:0000256" key="11">
    <source>
        <dbReference type="ARBA" id="ARBA00047859"/>
    </source>
</evidence>
<evidence type="ECO:0000256" key="1">
    <source>
        <dbReference type="ARBA" id="ARBA00004496"/>
    </source>
</evidence>
<dbReference type="Gene3D" id="1.20.140.10">
    <property type="entry name" value="Butyryl-CoA Dehydrogenase, subunit A, domain 3"/>
    <property type="match status" value="1"/>
</dbReference>
<dbReference type="InterPro" id="IPR013107">
    <property type="entry name" value="Acyl-CoA_DH_C"/>
</dbReference>
<name>M0QF36_9ACTN</name>
<feature type="domain" description="Acyl-CoA dehydrogenase C-terminal" evidence="16">
    <location>
        <begin position="249"/>
        <end position="378"/>
    </location>
</feature>
<evidence type="ECO:0000256" key="2">
    <source>
        <dbReference type="ARBA" id="ARBA00022630"/>
    </source>
</evidence>
<dbReference type="Pfam" id="PF08028">
    <property type="entry name" value="Acyl-CoA_dh_2"/>
    <property type="match status" value="1"/>
</dbReference>
<evidence type="ECO:0000313" key="17">
    <source>
        <dbReference type="EMBL" id="GAC66901.1"/>
    </source>
</evidence>
<dbReference type="SUPFAM" id="SSF56645">
    <property type="entry name" value="Acyl-CoA dehydrogenase NM domain-like"/>
    <property type="match status" value="1"/>
</dbReference>
<evidence type="ECO:0000256" key="10">
    <source>
        <dbReference type="ARBA" id="ARBA00034345"/>
    </source>
</evidence>
<dbReference type="GO" id="GO:0008470">
    <property type="term" value="F:3-methylbutanoyl-CoA dehydrogenase activity"/>
    <property type="evidence" value="ECO:0007669"/>
    <property type="project" value="TreeGrafter"/>
</dbReference>
<proteinExistence type="inferred from homology"/>
<gene>
    <name evidence="17" type="ORF">GS4_05_01100</name>
</gene>
<dbReference type="InterPro" id="IPR013786">
    <property type="entry name" value="AcylCoA_DH/ox_N"/>
</dbReference>
<dbReference type="InterPro" id="IPR046373">
    <property type="entry name" value="Acyl-CoA_Oxase/DH_mid-dom_sf"/>
</dbReference>
<comment type="caution">
    <text evidence="17">The sequence shown here is derived from an EMBL/GenBank/DDBJ whole genome shotgun (WGS) entry which is preliminary data.</text>
</comment>
<dbReference type="GO" id="GO:0006552">
    <property type="term" value="P:L-leucine catabolic process"/>
    <property type="evidence" value="ECO:0007669"/>
    <property type="project" value="TreeGrafter"/>
</dbReference>
<evidence type="ECO:0000259" key="15">
    <source>
        <dbReference type="Pfam" id="PF02771"/>
    </source>
</evidence>
<accession>M0QF36</accession>
<feature type="domain" description="Acyl-CoA dehydrogenase/oxidase N-terminal" evidence="15">
    <location>
        <begin position="38"/>
        <end position="127"/>
    </location>
</feature>
<dbReference type="RefSeq" id="WP_007617559.1">
    <property type="nucleotide sequence ID" value="NZ_BANX01000005.1"/>
</dbReference>
<keyword evidence="2" id="KW-0285">Flavoprotein</keyword>
<dbReference type="Gene3D" id="1.10.540.10">
    <property type="entry name" value="Acyl-CoA dehydrogenase/oxidase, N-terminal domain"/>
    <property type="match status" value="1"/>
</dbReference>
<keyword evidence="4" id="KW-0547">Nucleotide-binding</keyword>
<comment type="pathway">
    <text evidence="7">Sulfur metabolism; dibenzothiophene degradation.</text>
</comment>
<dbReference type="AlphaFoldDB" id="M0QF36"/>
<comment type="catalytic activity">
    <reaction evidence="13">
        <text>dibenzothiophene + 2 FMNH2 + 2 O2 = dibenzothiophene 5,5-dioxide + 2 FMN + 2 H2O + 2 H(+)</text>
        <dbReference type="Rhea" id="RHEA:49072"/>
        <dbReference type="ChEBI" id="CHEBI:15377"/>
        <dbReference type="ChEBI" id="CHEBI:15378"/>
        <dbReference type="ChEBI" id="CHEBI:15379"/>
        <dbReference type="ChEBI" id="CHEBI:23681"/>
        <dbReference type="ChEBI" id="CHEBI:57618"/>
        <dbReference type="ChEBI" id="CHEBI:58210"/>
        <dbReference type="ChEBI" id="CHEBI:90356"/>
        <dbReference type="EC" id="1.14.14.21"/>
    </reaction>
</comment>
<keyword evidence="18" id="KW-1185">Reference proteome</keyword>
<evidence type="ECO:0000256" key="7">
    <source>
        <dbReference type="ARBA" id="ARBA00034307"/>
    </source>
</evidence>
<comment type="catalytic activity">
    <reaction evidence="12">
        <text>dibenzothiophene 5-oxide + FMNH2 + O2 = dibenzothiophene 5,5-dioxide + FMN + H2O + H(+)</text>
        <dbReference type="Rhea" id="RHEA:49080"/>
        <dbReference type="ChEBI" id="CHEBI:15377"/>
        <dbReference type="ChEBI" id="CHEBI:15378"/>
        <dbReference type="ChEBI" id="CHEBI:15379"/>
        <dbReference type="ChEBI" id="CHEBI:23683"/>
        <dbReference type="ChEBI" id="CHEBI:57618"/>
        <dbReference type="ChEBI" id="CHEBI:58210"/>
        <dbReference type="ChEBI" id="CHEBI:90356"/>
    </reaction>
</comment>
<evidence type="ECO:0000259" key="14">
    <source>
        <dbReference type="Pfam" id="PF02770"/>
    </source>
</evidence>
<dbReference type="GO" id="GO:0005737">
    <property type="term" value="C:cytoplasm"/>
    <property type="evidence" value="ECO:0007669"/>
    <property type="project" value="UniProtKB-SubCell"/>
</dbReference>
<dbReference type="PIRSF" id="PIRSF016578">
    <property type="entry name" value="HsaA"/>
    <property type="match status" value="1"/>
</dbReference>